<dbReference type="Gene3D" id="3.90.280.10">
    <property type="entry name" value="PEBP-like"/>
    <property type="match status" value="1"/>
</dbReference>
<protein>
    <recommendedName>
        <fullName evidence="8">Large ribosomal subunit protein mL38</fullName>
    </recommendedName>
    <alternativeName>
        <fullName evidence="9">39S ribosomal protein L38, mitochondrial</fullName>
    </alternativeName>
</protein>
<evidence type="ECO:0000256" key="4">
    <source>
        <dbReference type="ARBA" id="ARBA00023054"/>
    </source>
</evidence>
<accession>A0A913HS29</accession>
<dbReference type="PANTHER" id="PTHR11362:SF133">
    <property type="entry name" value="LARGE RIBOSOMAL SUBUNIT PROTEIN ML38"/>
    <property type="match status" value="1"/>
</dbReference>
<evidence type="ECO:0000256" key="2">
    <source>
        <dbReference type="ARBA" id="ARBA00022946"/>
    </source>
</evidence>
<dbReference type="WBParaSite" id="SSTP_0000602800.1">
    <property type="protein sequence ID" value="SSTP_0000602800.1"/>
    <property type="gene ID" value="SSTP_0000602800"/>
</dbReference>
<sequence>MVRGKSIYAELYIKNSYRAKCSPRVRRPMRPRAIAWAGPDAFYPNRFYEMDRWYKARIQRPELLPKLYVVDVNNIYKSYEELTKKPLIDKIDIGFKVINEKIKAVKDKKEFTEFDEVIIDIENLKFNQLEVFNHNNIFQDLFQSNVYFNITQETNFIYGDNKITRGNLVQCSDMKNQPIVKLESFNSNAYNTVVMVNLDGNTFTEDGQILHWMVSNIPDGKDISEGDTIIPYLQPLVFKGTGYHRIVFVTFRHKEKINLNNVIENSNKLSGRVFNMLKFYKINEDSLTPCSVNFSQVTWDESVDETLDKIGEDVPEFKYEWRDPLVRKQREFPENSQPFDLYFDMYRPKELVYDEIEKMKLEMSTSDGPPKKPKYPDFNYVNNKKNMPHWEHSRLIRKNVGEGVFGRLYE</sequence>
<evidence type="ECO:0000256" key="6">
    <source>
        <dbReference type="ARBA" id="ARBA00023274"/>
    </source>
</evidence>
<evidence type="ECO:0000256" key="3">
    <source>
        <dbReference type="ARBA" id="ARBA00022980"/>
    </source>
</evidence>
<evidence type="ECO:0000256" key="9">
    <source>
        <dbReference type="ARBA" id="ARBA00041206"/>
    </source>
</evidence>
<evidence type="ECO:0000256" key="1">
    <source>
        <dbReference type="ARBA" id="ARBA00004173"/>
    </source>
</evidence>
<dbReference type="WBParaSite" id="TCONS_00002884.p1">
    <property type="protein sequence ID" value="TCONS_00002884.p1"/>
    <property type="gene ID" value="XLOC_002677"/>
</dbReference>
<comment type="similarity">
    <text evidence="7">Belongs to the phosphatidylethanolamine-binding protein family. Mitochondrion-specific ribosomal protein mL38 subfamily.</text>
</comment>
<keyword evidence="10" id="KW-1185">Reference proteome</keyword>
<keyword evidence="6" id="KW-0687">Ribonucleoprotein</keyword>
<dbReference type="InterPro" id="IPR035810">
    <property type="entry name" value="PEBP_euk"/>
</dbReference>
<evidence type="ECO:0000313" key="11">
    <source>
        <dbReference type="WBParaSite" id="SSTP_0000602800.1"/>
    </source>
</evidence>
<evidence type="ECO:0000256" key="7">
    <source>
        <dbReference type="ARBA" id="ARBA00038016"/>
    </source>
</evidence>
<evidence type="ECO:0000256" key="8">
    <source>
        <dbReference type="ARBA" id="ARBA00039444"/>
    </source>
</evidence>
<dbReference type="Pfam" id="PF01161">
    <property type="entry name" value="PBP"/>
    <property type="match status" value="1"/>
</dbReference>
<dbReference type="SUPFAM" id="SSF49777">
    <property type="entry name" value="PEBP-like"/>
    <property type="match status" value="1"/>
</dbReference>
<evidence type="ECO:0000256" key="5">
    <source>
        <dbReference type="ARBA" id="ARBA00023128"/>
    </source>
</evidence>
<dbReference type="GO" id="GO:0005762">
    <property type="term" value="C:mitochondrial large ribosomal subunit"/>
    <property type="evidence" value="ECO:0007669"/>
    <property type="project" value="TreeGrafter"/>
</dbReference>
<organism evidence="11">
    <name type="scientific">Strongyloides stercoralis</name>
    <name type="common">Threadworm</name>
    <dbReference type="NCBI Taxonomy" id="6248"/>
    <lineage>
        <taxon>Eukaryota</taxon>
        <taxon>Metazoa</taxon>
        <taxon>Ecdysozoa</taxon>
        <taxon>Nematoda</taxon>
        <taxon>Chromadorea</taxon>
        <taxon>Rhabditida</taxon>
        <taxon>Tylenchina</taxon>
        <taxon>Panagrolaimomorpha</taxon>
        <taxon>Strongyloidoidea</taxon>
        <taxon>Strongyloididae</taxon>
        <taxon>Strongyloides</taxon>
    </lineage>
</organism>
<keyword evidence="3" id="KW-0689">Ribosomal protein</keyword>
<reference evidence="11" key="1">
    <citation type="submission" date="2022-10" db="UniProtKB">
        <authorList>
            <consortium name="WormBaseParasite"/>
        </authorList>
    </citation>
    <scope>IDENTIFICATION</scope>
</reference>
<keyword evidence="5" id="KW-0496">Mitochondrion</keyword>
<dbReference type="PANTHER" id="PTHR11362">
    <property type="entry name" value="PHOSPHATIDYLETHANOLAMINE-BINDING PROTEIN"/>
    <property type="match status" value="1"/>
</dbReference>
<dbReference type="InterPro" id="IPR036610">
    <property type="entry name" value="PEBP-like_sf"/>
</dbReference>
<comment type="subcellular location">
    <subcellularLocation>
        <location evidence="1">Mitochondrion</location>
    </subcellularLocation>
</comment>
<keyword evidence="2" id="KW-0809">Transit peptide</keyword>
<dbReference type="CDD" id="cd00866">
    <property type="entry name" value="PEBP_euk"/>
    <property type="match status" value="1"/>
</dbReference>
<dbReference type="AlphaFoldDB" id="A0A913HS29"/>
<name>A0A913HS29_STRER</name>
<dbReference type="InterPro" id="IPR008914">
    <property type="entry name" value="PEBP"/>
</dbReference>
<proteinExistence type="inferred from homology"/>
<keyword evidence="4" id="KW-0175">Coiled coil</keyword>
<evidence type="ECO:0000313" key="10">
    <source>
        <dbReference type="Proteomes" id="UP000035681"/>
    </source>
</evidence>
<dbReference type="Proteomes" id="UP000035681">
    <property type="component" value="Unplaced"/>
</dbReference>